<dbReference type="InterPro" id="IPR011992">
    <property type="entry name" value="EF-hand-dom_pair"/>
</dbReference>
<keyword evidence="3" id="KW-0808">Transferase</keyword>
<sequence length="142" mass="15981">MVAIVHVRPFLKTSKGRVWGTGDQNRPCPESFREDWAMEALMDLLDVDGSATISYPEFIAAMTDRKHYTTDATCLAVFQIFDTNGDGHINRHELQQALKSKTFKDLDFNLFPAIEEARVDAVYTCSCLKCGKGATKVWMLTV</sequence>
<evidence type="ECO:0000313" key="4">
    <source>
        <dbReference type="Proteomes" id="UP001642464"/>
    </source>
</evidence>
<dbReference type="PROSITE" id="PS50222">
    <property type="entry name" value="EF_HAND_2"/>
    <property type="match status" value="2"/>
</dbReference>
<dbReference type="Gene3D" id="1.10.238.10">
    <property type="entry name" value="EF-hand"/>
    <property type="match status" value="1"/>
</dbReference>
<dbReference type="SMART" id="SM00054">
    <property type="entry name" value="EFh"/>
    <property type="match status" value="2"/>
</dbReference>
<keyword evidence="4" id="KW-1185">Reference proteome</keyword>
<comment type="caution">
    <text evidence="3">The sequence shown here is derived from an EMBL/GenBank/DDBJ whole genome shotgun (WGS) entry which is preliminary data.</text>
</comment>
<accession>A0ABP0SI99</accession>
<protein>
    <submittedName>
        <fullName evidence="3">Calcium-dependent protein kinase 22</fullName>
    </submittedName>
</protein>
<dbReference type="Pfam" id="PF13405">
    <property type="entry name" value="EF-hand_6"/>
    <property type="match status" value="1"/>
</dbReference>
<proteinExistence type="predicted"/>
<evidence type="ECO:0000256" key="1">
    <source>
        <dbReference type="ARBA" id="ARBA00022837"/>
    </source>
</evidence>
<keyword evidence="3" id="KW-0418">Kinase</keyword>
<feature type="domain" description="EF-hand" evidence="2">
    <location>
        <begin position="69"/>
        <end position="104"/>
    </location>
</feature>
<dbReference type="SUPFAM" id="SSF47473">
    <property type="entry name" value="EF-hand"/>
    <property type="match status" value="1"/>
</dbReference>
<dbReference type="EMBL" id="CAXAMM010043840">
    <property type="protein sequence ID" value="CAK9111980.1"/>
    <property type="molecule type" value="Genomic_DNA"/>
</dbReference>
<dbReference type="Proteomes" id="UP001642464">
    <property type="component" value="Unassembled WGS sequence"/>
</dbReference>
<gene>
    <name evidence="3" type="ORF">SCF082_LOCUS51936</name>
</gene>
<feature type="domain" description="EF-hand" evidence="2">
    <location>
        <begin position="38"/>
        <end position="68"/>
    </location>
</feature>
<evidence type="ECO:0000259" key="2">
    <source>
        <dbReference type="PROSITE" id="PS50222"/>
    </source>
</evidence>
<dbReference type="PROSITE" id="PS00018">
    <property type="entry name" value="EF_HAND_1"/>
    <property type="match status" value="1"/>
</dbReference>
<dbReference type="InterPro" id="IPR002048">
    <property type="entry name" value="EF_hand_dom"/>
</dbReference>
<reference evidence="3 4" key="1">
    <citation type="submission" date="2024-02" db="EMBL/GenBank/DDBJ databases">
        <authorList>
            <person name="Chen Y."/>
            <person name="Shah S."/>
            <person name="Dougan E. K."/>
            <person name="Thang M."/>
            <person name="Chan C."/>
        </authorList>
    </citation>
    <scope>NUCLEOTIDE SEQUENCE [LARGE SCALE GENOMIC DNA]</scope>
</reference>
<dbReference type="CDD" id="cd00051">
    <property type="entry name" value="EFh"/>
    <property type="match status" value="1"/>
</dbReference>
<name>A0ABP0SI99_9DINO</name>
<evidence type="ECO:0000313" key="3">
    <source>
        <dbReference type="EMBL" id="CAK9111980.1"/>
    </source>
</evidence>
<keyword evidence="1" id="KW-0106">Calcium</keyword>
<dbReference type="GO" id="GO:0016301">
    <property type="term" value="F:kinase activity"/>
    <property type="evidence" value="ECO:0007669"/>
    <property type="project" value="UniProtKB-KW"/>
</dbReference>
<organism evidence="3 4">
    <name type="scientific">Durusdinium trenchii</name>
    <dbReference type="NCBI Taxonomy" id="1381693"/>
    <lineage>
        <taxon>Eukaryota</taxon>
        <taxon>Sar</taxon>
        <taxon>Alveolata</taxon>
        <taxon>Dinophyceae</taxon>
        <taxon>Suessiales</taxon>
        <taxon>Symbiodiniaceae</taxon>
        <taxon>Durusdinium</taxon>
    </lineage>
</organism>
<dbReference type="InterPro" id="IPR018247">
    <property type="entry name" value="EF_Hand_1_Ca_BS"/>
</dbReference>